<dbReference type="EMBL" id="CADCWP010000099">
    <property type="protein sequence ID" value="CAA9568585.1"/>
    <property type="molecule type" value="Genomic_DNA"/>
</dbReference>
<protein>
    <submittedName>
        <fullName evidence="1">Uncharacterized protein</fullName>
    </submittedName>
</protein>
<proteinExistence type="predicted"/>
<name>A0A6J4V6V3_9DEIN</name>
<gene>
    <name evidence="1" type="ORF">AVDCRST_MAG86-1315</name>
</gene>
<feature type="non-terminal residue" evidence="1">
    <location>
        <position position="1"/>
    </location>
</feature>
<dbReference type="AlphaFoldDB" id="A0A6J4V6V3"/>
<evidence type="ECO:0000313" key="1">
    <source>
        <dbReference type="EMBL" id="CAA9568585.1"/>
    </source>
</evidence>
<organism evidence="1">
    <name type="scientific">uncultured Truepera sp</name>
    <dbReference type="NCBI Taxonomy" id="543023"/>
    <lineage>
        <taxon>Bacteria</taxon>
        <taxon>Thermotogati</taxon>
        <taxon>Deinococcota</taxon>
        <taxon>Deinococci</taxon>
        <taxon>Trueperales</taxon>
        <taxon>Trueperaceae</taxon>
        <taxon>Truepera</taxon>
        <taxon>environmental samples</taxon>
    </lineage>
</organism>
<sequence length="31" mass="3340">VDVQEQLVEATLITGMRGHGNPTIPLLLPLN</sequence>
<reference evidence="1" key="1">
    <citation type="submission" date="2020-02" db="EMBL/GenBank/DDBJ databases">
        <authorList>
            <person name="Meier V. D."/>
        </authorList>
    </citation>
    <scope>NUCLEOTIDE SEQUENCE</scope>
    <source>
        <strain evidence="1">AVDCRST_MAG86</strain>
    </source>
</reference>
<accession>A0A6J4V6V3</accession>